<dbReference type="SUPFAM" id="SSF81296">
    <property type="entry name" value="E set domains"/>
    <property type="match status" value="1"/>
</dbReference>
<dbReference type="GO" id="GO:0003810">
    <property type="term" value="F:protein-glutamine gamma-glutamyltransferase activity"/>
    <property type="evidence" value="ECO:0007669"/>
    <property type="project" value="UniProtKB-EC"/>
</dbReference>
<evidence type="ECO:0000313" key="12">
    <source>
        <dbReference type="RefSeq" id="XP_031574152.1"/>
    </source>
</evidence>
<feature type="binding site" evidence="8">
    <location>
        <position position="485"/>
    </location>
    <ligand>
        <name>Ca(2+)</name>
        <dbReference type="ChEBI" id="CHEBI:29108"/>
    </ligand>
</feature>
<feature type="active site" evidence="7">
    <location>
        <position position="315"/>
    </location>
</feature>
<evidence type="ECO:0000256" key="9">
    <source>
        <dbReference type="SAM" id="MobiDB-lite"/>
    </source>
</evidence>
<dbReference type="InterPro" id="IPR023608">
    <property type="entry name" value="Transglutaminase_animal"/>
</dbReference>
<dbReference type="InterPro" id="IPR013783">
    <property type="entry name" value="Ig-like_fold"/>
</dbReference>
<dbReference type="Gene3D" id="3.90.260.10">
    <property type="entry name" value="Transglutaminase-like"/>
    <property type="match status" value="1"/>
</dbReference>
<feature type="domain" description="Transglutaminase-like" evidence="10">
    <location>
        <begin position="307"/>
        <end position="399"/>
    </location>
</feature>
<dbReference type="SUPFAM" id="SSF54001">
    <property type="entry name" value="Cysteine proteinases"/>
    <property type="match status" value="1"/>
</dbReference>
<feature type="region of interest" description="Disordered" evidence="9">
    <location>
        <begin position="1"/>
        <end position="25"/>
    </location>
</feature>
<protein>
    <recommendedName>
        <fullName evidence="6">protein-glutamine gamma-glutamyltransferase</fullName>
        <ecNumber evidence="6">2.3.2.13</ecNumber>
    </recommendedName>
</protein>
<feature type="binding site" evidence="8">
    <location>
        <position position="490"/>
    </location>
    <ligand>
        <name>Ca(2+)</name>
        <dbReference type="ChEBI" id="CHEBI:29108"/>
    </ligand>
</feature>
<evidence type="ECO:0000256" key="7">
    <source>
        <dbReference type="PIRSR" id="PIRSR000459-1"/>
    </source>
</evidence>
<keyword evidence="3 8" id="KW-0479">Metal-binding</keyword>
<sequence>MSGRQLRRGRRGDQKDGRRNNVSDEIFAESMKTLQSENRNATDSRLKHTEIDFRVEENRKAHHTDEYESKNLIVRRGQQFKISVTFDRPVNVEQHQIILQLATGSRPKQSKKSIIRLKAADSLSSSSWGMHIVEHRGEIVEMSVMSPADAIVGEYSVFVETRSKDLDGNYRSYRKVEAEKICILFNAWCKDDSVFMENEDHRQEYVLDEHGRIWIGSKNRYRGIPWNFGQFESVSLETCLKLLDMAEVKDQVRGYPHRICRAISKMVNSKDDDGVLIGNWSGYYADGTSPRAWAGSVAILKEFSKKKNPVKYGQCWVFSGLVTTLLRAIGIPTRSVTNFESAHDTDQSMTIDFHFDEEDNPIHTMNESVWNFHVWNESYFTRPDIPPGYDGWQAHDATPQEVSDGVYQCGPCPLKAIQSGEVYLPYDTGFVFAEVNGDRVYWQVDAEGEMSVSVIDKKSIGKSISTKAVGTNEREDLTNMYKFPEGNHKERKAVQLANKYSSSKDKDIYSTETSHDVDFKVLTSEEVTIGENFDIKLEIKNKS</sequence>
<dbReference type="EC" id="2.3.2.13" evidence="6"/>
<reference evidence="12" key="1">
    <citation type="submission" date="2025-08" db="UniProtKB">
        <authorList>
            <consortium name="RefSeq"/>
        </authorList>
    </citation>
    <scope>IDENTIFICATION</scope>
    <source>
        <tissue evidence="12">Tentacle</tissue>
    </source>
</reference>
<dbReference type="InterPro" id="IPR002931">
    <property type="entry name" value="Transglutaminase-like"/>
</dbReference>
<keyword evidence="5" id="KW-0012">Acyltransferase</keyword>
<evidence type="ECO:0000313" key="11">
    <source>
        <dbReference type="Proteomes" id="UP000515163"/>
    </source>
</evidence>
<dbReference type="PANTHER" id="PTHR11590">
    <property type="entry name" value="PROTEIN-GLUTAMINE GAMMA-GLUTAMYLTRANSFERASE"/>
    <property type="match status" value="1"/>
</dbReference>
<dbReference type="FunCoup" id="A0A6P8J3C9">
    <property type="interactions" value="601"/>
</dbReference>
<evidence type="ECO:0000256" key="6">
    <source>
        <dbReference type="ARBA" id="ARBA00024222"/>
    </source>
</evidence>
<feature type="active site" evidence="7">
    <location>
        <position position="396"/>
    </location>
</feature>
<evidence type="ECO:0000256" key="2">
    <source>
        <dbReference type="ARBA" id="ARBA00022679"/>
    </source>
</evidence>
<dbReference type="SMART" id="SM00460">
    <property type="entry name" value="TGc"/>
    <property type="match status" value="1"/>
</dbReference>
<keyword evidence="4 8" id="KW-0106">Calcium</keyword>
<dbReference type="AlphaFoldDB" id="A0A6P8J3C9"/>
<dbReference type="RefSeq" id="XP_031574152.1">
    <property type="nucleotide sequence ID" value="XM_031718292.1"/>
</dbReference>
<dbReference type="PIRSF" id="PIRSF000459">
    <property type="entry name" value="TGM_EBP42"/>
    <property type="match status" value="1"/>
</dbReference>
<dbReference type="GeneID" id="116307957"/>
<dbReference type="InterPro" id="IPR014756">
    <property type="entry name" value="Ig_E-set"/>
</dbReference>
<dbReference type="InParanoid" id="A0A6P8J3C9"/>
<evidence type="ECO:0000256" key="8">
    <source>
        <dbReference type="PIRSR" id="PIRSR000459-2"/>
    </source>
</evidence>
<accession>A0A6P8J3C9</accession>
<feature type="active site" evidence="7">
    <location>
        <position position="373"/>
    </location>
</feature>
<evidence type="ECO:0000256" key="5">
    <source>
        <dbReference type="ARBA" id="ARBA00023315"/>
    </source>
</evidence>
<gene>
    <name evidence="12" type="primary">LOC116307957</name>
</gene>
<feature type="compositionally biased region" description="Basic residues" evidence="9">
    <location>
        <begin position="1"/>
        <end position="10"/>
    </location>
</feature>
<feature type="compositionally biased region" description="Basic and acidic residues" evidence="9">
    <location>
        <begin position="11"/>
        <end position="22"/>
    </location>
</feature>
<dbReference type="Proteomes" id="UP000515163">
    <property type="component" value="Unplaced"/>
</dbReference>
<dbReference type="InterPro" id="IPR050779">
    <property type="entry name" value="Transglutaminase"/>
</dbReference>
<dbReference type="KEGG" id="aten:116307957"/>
<dbReference type="InterPro" id="IPR038765">
    <property type="entry name" value="Papain-like_cys_pep_sf"/>
</dbReference>
<dbReference type="OrthoDB" id="437511at2759"/>
<dbReference type="Pfam" id="PF01841">
    <property type="entry name" value="Transglut_core"/>
    <property type="match status" value="1"/>
</dbReference>
<dbReference type="GO" id="GO:0046872">
    <property type="term" value="F:metal ion binding"/>
    <property type="evidence" value="ECO:0007669"/>
    <property type="project" value="UniProtKB-KW"/>
</dbReference>
<evidence type="ECO:0000259" key="10">
    <source>
        <dbReference type="SMART" id="SM00460"/>
    </source>
</evidence>
<organism evidence="11 12">
    <name type="scientific">Actinia tenebrosa</name>
    <name type="common">Australian red waratah sea anemone</name>
    <dbReference type="NCBI Taxonomy" id="6105"/>
    <lineage>
        <taxon>Eukaryota</taxon>
        <taxon>Metazoa</taxon>
        <taxon>Cnidaria</taxon>
        <taxon>Anthozoa</taxon>
        <taxon>Hexacorallia</taxon>
        <taxon>Actiniaria</taxon>
        <taxon>Actiniidae</taxon>
        <taxon>Actinia</taxon>
    </lineage>
</organism>
<dbReference type="FunFam" id="3.90.260.10:FF:000001">
    <property type="entry name" value="Protein-glutamine gamma-glutamyltransferase 2"/>
    <property type="match status" value="1"/>
</dbReference>
<feature type="binding site" evidence="8">
    <location>
        <position position="438"/>
    </location>
    <ligand>
        <name>Ca(2+)</name>
        <dbReference type="ChEBI" id="CHEBI:29108"/>
    </ligand>
</feature>
<keyword evidence="2" id="KW-0808">Transferase</keyword>
<dbReference type="InterPro" id="IPR001102">
    <property type="entry name" value="Transglutaminase_N"/>
</dbReference>
<evidence type="ECO:0000256" key="4">
    <source>
        <dbReference type="ARBA" id="ARBA00022837"/>
    </source>
</evidence>
<dbReference type="InterPro" id="IPR036985">
    <property type="entry name" value="Transglutaminase-like_sf"/>
</dbReference>
<evidence type="ECO:0000256" key="3">
    <source>
        <dbReference type="ARBA" id="ARBA00022723"/>
    </source>
</evidence>
<keyword evidence="11" id="KW-1185">Reference proteome</keyword>
<dbReference type="PANTHER" id="PTHR11590:SF40">
    <property type="entry name" value="HEMOCYTE PROTEIN-GLUTAMINE GAMMA-GLUTAMYLTRANSFERASE-LIKE PROTEIN"/>
    <property type="match status" value="1"/>
</dbReference>
<dbReference type="Gene3D" id="2.60.40.10">
    <property type="entry name" value="Immunoglobulins"/>
    <property type="match status" value="1"/>
</dbReference>
<comment type="similarity">
    <text evidence="1">Belongs to the transglutaminase superfamily. Transglutaminase family.</text>
</comment>
<feature type="binding site" evidence="8">
    <location>
        <position position="436"/>
    </location>
    <ligand>
        <name>Ca(2+)</name>
        <dbReference type="ChEBI" id="CHEBI:29108"/>
    </ligand>
</feature>
<evidence type="ECO:0000256" key="1">
    <source>
        <dbReference type="ARBA" id="ARBA00005968"/>
    </source>
</evidence>
<proteinExistence type="inferred from homology"/>
<dbReference type="Pfam" id="PF00868">
    <property type="entry name" value="Transglut_N"/>
    <property type="match status" value="1"/>
</dbReference>
<name>A0A6P8J3C9_ACTTE</name>
<comment type="cofactor">
    <cofactor evidence="8">
        <name>Ca(2+)</name>
        <dbReference type="ChEBI" id="CHEBI:29108"/>
    </cofactor>
    <text evidence="8">Binds 1 Ca(2+) ion per subunit.</text>
</comment>